<evidence type="ECO:0000313" key="8">
    <source>
        <dbReference type="Proteomes" id="UP000232323"/>
    </source>
</evidence>
<feature type="region of interest" description="Disordered" evidence="5">
    <location>
        <begin position="342"/>
        <end position="370"/>
    </location>
</feature>
<dbReference type="EMBL" id="BEGY01000050">
    <property type="protein sequence ID" value="GAX80278.1"/>
    <property type="molecule type" value="Genomic_DNA"/>
</dbReference>
<dbReference type="AlphaFoldDB" id="A0A250XB13"/>
<dbReference type="InterPro" id="IPR020094">
    <property type="entry name" value="TruA/RsuA/RluB/E/F_N"/>
</dbReference>
<comment type="caution">
    <text evidence="7">The sequence shown here is derived from an EMBL/GenBank/DDBJ whole genome shotgun (WGS) entry which is preliminary data.</text>
</comment>
<accession>A0A250XB13</accession>
<reference evidence="7 8" key="1">
    <citation type="submission" date="2017-08" db="EMBL/GenBank/DDBJ databases">
        <title>Acidophilic green algal genome provides insights into adaptation to an acidic environment.</title>
        <authorList>
            <person name="Hirooka S."/>
            <person name="Hirose Y."/>
            <person name="Kanesaki Y."/>
            <person name="Higuchi S."/>
            <person name="Fujiwara T."/>
            <person name="Onuma R."/>
            <person name="Era A."/>
            <person name="Ohbayashi R."/>
            <person name="Uzuka A."/>
            <person name="Nozaki H."/>
            <person name="Yoshikawa H."/>
            <person name="Miyagishima S.Y."/>
        </authorList>
    </citation>
    <scope>NUCLEOTIDE SEQUENCE [LARGE SCALE GENOMIC DNA]</scope>
    <source>
        <strain evidence="7 8">NIES-2499</strain>
    </source>
</reference>
<dbReference type="GO" id="GO:0005634">
    <property type="term" value="C:nucleus"/>
    <property type="evidence" value="ECO:0007669"/>
    <property type="project" value="TreeGrafter"/>
</dbReference>
<proteinExistence type="inferred from homology"/>
<dbReference type="GO" id="GO:1990481">
    <property type="term" value="P:mRNA pseudouridine synthesis"/>
    <property type="evidence" value="ECO:0007669"/>
    <property type="project" value="TreeGrafter"/>
</dbReference>
<dbReference type="Gene3D" id="3.30.70.580">
    <property type="entry name" value="Pseudouridine synthase I, catalytic domain, N-terminal subdomain"/>
    <property type="match status" value="1"/>
</dbReference>
<evidence type="ECO:0000259" key="6">
    <source>
        <dbReference type="Pfam" id="PF01416"/>
    </source>
</evidence>
<dbReference type="SUPFAM" id="SSF55120">
    <property type="entry name" value="Pseudouridine synthase"/>
    <property type="match status" value="2"/>
</dbReference>
<dbReference type="InterPro" id="IPR001406">
    <property type="entry name" value="PsdUridine_synth_TruA"/>
</dbReference>
<dbReference type="Gene3D" id="3.30.70.660">
    <property type="entry name" value="Pseudouridine synthase I, catalytic domain, C-terminal subdomain"/>
    <property type="match status" value="2"/>
</dbReference>
<organism evidence="7 8">
    <name type="scientific">Chlamydomonas eustigma</name>
    <dbReference type="NCBI Taxonomy" id="1157962"/>
    <lineage>
        <taxon>Eukaryota</taxon>
        <taxon>Viridiplantae</taxon>
        <taxon>Chlorophyta</taxon>
        <taxon>core chlorophytes</taxon>
        <taxon>Chlorophyceae</taxon>
        <taxon>CS clade</taxon>
        <taxon>Chlamydomonadales</taxon>
        <taxon>Chlamydomonadaceae</taxon>
        <taxon>Chlamydomonas</taxon>
    </lineage>
</organism>
<dbReference type="GO" id="GO:0031119">
    <property type="term" value="P:tRNA pseudouridine synthesis"/>
    <property type="evidence" value="ECO:0007669"/>
    <property type="project" value="TreeGrafter"/>
</dbReference>
<evidence type="ECO:0000256" key="1">
    <source>
        <dbReference type="ARBA" id="ARBA00009375"/>
    </source>
</evidence>
<keyword evidence="8" id="KW-1185">Reference proteome</keyword>
<dbReference type="InterPro" id="IPR020097">
    <property type="entry name" value="PsdUridine_synth_TruA_a/b_dom"/>
</dbReference>
<keyword evidence="2" id="KW-0819">tRNA processing</keyword>
<evidence type="ECO:0000256" key="3">
    <source>
        <dbReference type="ARBA" id="ARBA00023235"/>
    </source>
</evidence>
<comment type="catalytic activity">
    <reaction evidence="4">
        <text>a uridine in tRNA = a pseudouridine in tRNA</text>
        <dbReference type="Rhea" id="RHEA:54572"/>
        <dbReference type="Rhea" id="RHEA-COMP:13339"/>
        <dbReference type="Rhea" id="RHEA-COMP:13934"/>
        <dbReference type="ChEBI" id="CHEBI:65314"/>
        <dbReference type="ChEBI" id="CHEBI:65315"/>
    </reaction>
</comment>
<dbReference type="InterPro" id="IPR020095">
    <property type="entry name" value="PsdUridine_synth_TruA_C"/>
</dbReference>
<gene>
    <name evidence="7" type="ORF">CEUSTIGMA_g7716.t1</name>
</gene>
<protein>
    <recommendedName>
        <fullName evidence="6">Pseudouridine synthase I TruA alpha/beta domain-containing protein</fullName>
    </recommendedName>
</protein>
<dbReference type="FunFam" id="3.30.70.580:FF:000002">
    <property type="entry name" value="tRNA pseudouridine synthase"/>
    <property type="match status" value="1"/>
</dbReference>
<evidence type="ECO:0000313" key="7">
    <source>
        <dbReference type="EMBL" id="GAX80278.1"/>
    </source>
</evidence>
<feature type="domain" description="Pseudouridine synthase I TruA alpha/beta" evidence="6">
    <location>
        <begin position="487"/>
        <end position="555"/>
    </location>
</feature>
<keyword evidence="3" id="KW-0413">Isomerase</keyword>
<name>A0A250XB13_9CHLO</name>
<evidence type="ECO:0000256" key="4">
    <source>
        <dbReference type="ARBA" id="ARBA00036943"/>
    </source>
</evidence>
<dbReference type="GO" id="GO:0009982">
    <property type="term" value="F:pseudouridine synthase activity"/>
    <property type="evidence" value="ECO:0007669"/>
    <property type="project" value="InterPro"/>
</dbReference>
<dbReference type="Pfam" id="PF01416">
    <property type="entry name" value="PseudoU_synth_1"/>
    <property type="match status" value="1"/>
</dbReference>
<dbReference type="GO" id="GO:0003723">
    <property type="term" value="F:RNA binding"/>
    <property type="evidence" value="ECO:0007669"/>
    <property type="project" value="InterPro"/>
</dbReference>
<comment type="similarity">
    <text evidence="1">Belongs to the tRNA pseudouridine synthase TruA family.</text>
</comment>
<evidence type="ECO:0000256" key="5">
    <source>
        <dbReference type="SAM" id="MobiDB-lite"/>
    </source>
</evidence>
<sequence>MYVLSQTGRSLSHVKRFLRGHRSARRAACLHCNLSYTDSKPNERTERVPGSKRTAALHIGYIGTDFKGLQASRSLPVDDTIECVLERALLNAGFIAPYNYGDLFKVKWSRSSRTDKGVHSLCTVVACRILLSDGDAGYEQDPEGLQMAALINSHLPDSIRVFSVQRVQKKFHARHWCQDRTYEYYLPLHVLHVLQDQRSEVQHAAPTEGHATATELALQNFRVALSTFVGTHAFHNYTTRKGISSIATTQQPPAASLSAVGPEPSVPLASTLIPASSSSPSMSHPPVLCTALRPNDLSVASVVDISAADDQGGKSCKVQDEPSSSHFFDAYAPVNPEAQCMKPSGHSMAATAASRSSSRDGGNLVLSDDSSDDVVMEDVTAEYGDWQHLDSWSYHKSSSRDDYNDPADVRTLSSSAAEDDDRTSSGSSLASALSCIVREYRGKKQRAWVRSCTWQSGSLPKGDVDRVSPQHYRSIYSWTVSCPTSLVPGGIPCVKLVVHGSSFLLHQIRHMIGAAVAVSKGIMSQQLLEASLNEHCRIQIPRAPPHTLLLSDASFRPFRKETQAASINNKTLTLSASNPNLSTTFRAEDSCILSESGSSLAAEEPCNHQPDPHNHDNRSLRLMSAPFRFTGDVLELRSGGTTNREDFRQQVFDSALNASLSHPDWATFSENIEILKWLEEDVHVVEQEFYTWRDRKRTLHEKQNEL</sequence>
<dbReference type="PANTHER" id="PTHR11142:SF9">
    <property type="entry name" value="TRNA PSEUDOURIDINE SYNTHASE-RELATED"/>
    <property type="match status" value="1"/>
</dbReference>
<dbReference type="PANTHER" id="PTHR11142">
    <property type="entry name" value="PSEUDOURIDYLATE SYNTHASE"/>
    <property type="match status" value="1"/>
</dbReference>
<feature type="region of interest" description="Disordered" evidence="5">
    <location>
        <begin position="397"/>
        <end position="427"/>
    </location>
</feature>
<dbReference type="STRING" id="1157962.A0A250XB13"/>
<dbReference type="InterPro" id="IPR020103">
    <property type="entry name" value="PsdUridine_synth_cat_dom_sf"/>
</dbReference>
<evidence type="ECO:0000256" key="2">
    <source>
        <dbReference type="ARBA" id="ARBA00022694"/>
    </source>
</evidence>
<dbReference type="Proteomes" id="UP000232323">
    <property type="component" value="Unassembled WGS sequence"/>
</dbReference>
<dbReference type="OrthoDB" id="10256309at2759"/>